<reference evidence="3 4" key="1">
    <citation type="submission" date="2020-02" db="EMBL/GenBank/DDBJ databases">
        <authorList>
            <person name="Hogendoorn C."/>
        </authorList>
    </citation>
    <scope>NUCLEOTIDE SEQUENCE [LARGE SCALE GENOMIC DNA]</scope>
    <source>
        <strain evidence="3">R501</strain>
    </source>
</reference>
<organism evidence="3 4">
    <name type="scientific">Candidatus Hydrogenisulfobacillus filiaventi</name>
    <dbReference type="NCBI Taxonomy" id="2707344"/>
    <lineage>
        <taxon>Bacteria</taxon>
        <taxon>Bacillati</taxon>
        <taxon>Bacillota</taxon>
        <taxon>Clostridia</taxon>
        <taxon>Eubacteriales</taxon>
        <taxon>Clostridiales Family XVII. Incertae Sedis</taxon>
        <taxon>Candidatus Hydrogenisulfobacillus</taxon>
    </lineage>
</organism>
<keyword evidence="1" id="KW-0732">Signal</keyword>
<protein>
    <submittedName>
        <fullName evidence="3">NodB homology domain-containing protein</fullName>
    </submittedName>
</protein>
<dbReference type="Gene3D" id="3.20.20.370">
    <property type="entry name" value="Glycoside hydrolase/deacetylase"/>
    <property type="match status" value="1"/>
</dbReference>
<name>A0A6F8ZGA0_9FIRM</name>
<dbReference type="AlphaFoldDB" id="A0A6F8ZGA0"/>
<dbReference type="PANTHER" id="PTHR10587:SF137">
    <property type="entry name" value="4-DEOXY-4-FORMAMIDO-L-ARABINOSE-PHOSPHOUNDECAPRENOL DEFORMYLASE ARND-RELATED"/>
    <property type="match status" value="1"/>
</dbReference>
<evidence type="ECO:0000313" key="4">
    <source>
        <dbReference type="Proteomes" id="UP000503399"/>
    </source>
</evidence>
<sequence>MFTPIARRLAGWASAVLLAAAAAAPARAASALVVSRVPTTDKVAALSFDDGPTAKWTPRVLQVLTAHHVPATFFIIGSQANRYPELIREEVKAGMEIGSHGATHLTLRARSAEQVQREVEENAAILTALGAPKPRLYRLPGGRSDAVSLDVLGRMGYTVIGWTIDTRDWQRRYSADHMARQVLREIRPGSIIIFHDGTNSSTATVQAVEQIIPRLQAEGYRLVTVGELVRRLEGLSRPRI</sequence>
<dbReference type="SUPFAM" id="SSF88713">
    <property type="entry name" value="Glycoside hydrolase/deacetylase"/>
    <property type="match status" value="1"/>
</dbReference>
<dbReference type="InterPro" id="IPR002509">
    <property type="entry name" value="NODB_dom"/>
</dbReference>
<dbReference type="Pfam" id="PF01522">
    <property type="entry name" value="Polysacc_deac_1"/>
    <property type="match status" value="1"/>
</dbReference>
<dbReference type="GO" id="GO:0016810">
    <property type="term" value="F:hydrolase activity, acting on carbon-nitrogen (but not peptide) bonds"/>
    <property type="evidence" value="ECO:0007669"/>
    <property type="project" value="InterPro"/>
</dbReference>
<feature type="signal peptide" evidence="1">
    <location>
        <begin position="1"/>
        <end position="28"/>
    </location>
</feature>
<keyword evidence="4" id="KW-1185">Reference proteome</keyword>
<dbReference type="EMBL" id="LR778114">
    <property type="protein sequence ID" value="CAB1128778.1"/>
    <property type="molecule type" value="Genomic_DNA"/>
</dbReference>
<evidence type="ECO:0000313" key="3">
    <source>
        <dbReference type="EMBL" id="CAB1128778.1"/>
    </source>
</evidence>
<dbReference type="CDD" id="cd10917">
    <property type="entry name" value="CE4_NodB_like_6s_7s"/>
    <property type="match status" value="1"/>
</dbReference>
<dbReference type="PANTHER" id="PTHR10587">
    <property type="entry name" value="GLYCOSYL TRANSFERASE-RELATED"/>
    <property type="match status" value="1"/>
</dbReference>
<feature type="chain" id="PRO_5026132535" evidence="1">
    <location>
        <begin position="29"/>
        <end position="240"/>
    </location>
</feature>
<dbReference type="PROSITE" id="PS51677">
    <property type="entry name" value="NODB"/>
    <property type="match status" value="1"/>
</dbReference>
<dbReference type="Proteomes" id="UP000503399">
    <property type="component" value="Chromosome"/>
</dbReference>
<proteinExistence type="predicted"/>
<dbReference type="KEGG" id="hfv:R50_1272"/>
<evidence type="ECO:0000259" key="2">
    <source>
        <dbReference type="PROSITE" id="PS51677"/>
    </source>
</evidence>
<evidence type="ECO:0000256" key="1">
    <source>
        <dbReference type="SAM" id="SignalP"/>
    </source>
</evidence>
<dbReference type="InterPro" id="IPR050248">
    <property type="entry name" value="Polysacc_deacetylase_ArnD"/>
</dbReference>
<feature type="domain" description="NodB homology" evidence="2">
    <location>
        <begin position="42"/>
        <end position="223"/>
    </location>
</feature>
<dbReference type="InterPro" id="IPR011330">
    <property type="entry name" value="Glyco_hydro/deAcase_b/a-brl"/>
</dbReference>
<gene>
    <name evidence="3" type="ORF">R50_1272</name>
</gene>
<dbReference type="GO" id="GO:0005975">
    <property type="term" value="P:carbohydrate metabolic process"/>
    <property type="evidence" value="ECO:0007669"/>
    <property type="project" value="InterPro"/>
</dbReference>
<accession>A0A6F8ZGA0</accession>